<dbReference type="AlphaFoldDB" id="A0A250IXD5"/>
<dbReference type="InterPro" id="IPR027635">
    <property type="entry name" value="Lantibiotic2_lead_pep_dom"/>
</dbReference>
<dbReference type="RefSeq" id="WP_095984398.1">
    <property type="nucleotide sequence ID" value="NZ_CP022098.1"/>
</dbReference>
<dbReference type="KEGG" id="cfus:CYFUS_001245"/>
<sequence length="58" mass="6415">MKKTIQAWKDEDFRLSLTEEERAQLPANPAGIVELSDEALDSLLSGGKQVSSCCWESC</sequence>
<organism evidence="1 2">
    <name type="scientific">Cystobacter fuscus</name>
    <dbReference type="NCBI Taxonomy" id="43"/>
    <lineage>
        <taxon>Bacteria</taxon>
        <taxon>Pseudomonadati</taxon>
        <taxon>Myxococcota</taxon>
        <taxon>Myxococcia</taxon>
        <taxon>Myxococcales</taxon>
        <taxon>Cystobacterineae</taxon>
        <taxon>Archangiaceae</taxon>
        <taxon>Cystobacter</taxon>
    </lineage>
</organism>
<proteinExistence type="predicted"/>
<dbReference type="NCBIfam" id="TIGR03898">
    <property type="entry name" value="lanti_MRSA_kill"/>
    <property type="match status" value="1"/>
</dbReference>
<protein>
    <recommendedName>
        <fullName evidence="3">Mersacidin/lichenicidin family type 2 lantibiotic</fullName>
    </recommendedName>
</protein>
<dbReference type="GO" id="GO:0042742">
    <property type="term" value="P:defense response to bacterium"/>
    <property type="evidence" value="ECO:0007669"/>
    <property type="project" value="InterPro"/>
</dbReference>
<name>A0A250IXD5_9BACT</name>
<gene>
    <name evidence="1" type="ORF">CYFUS_001245</name>
</gene>
<dbReference type="Proteomes" id="UP000217257">
    <property type="component" value="Chromosome"/>
</dbReference>
<accession>A0A250IXD5</accession>
<evidence type="ECO:0008006" key="3">
    <source>
        <dbReference type="Google" id="ProtNLM"/>
    </source>
</evidence>
<reference evidence="1 2" key="1">
    <citation type="submission" date="2017-06" db="EMBL/GenBank/DDBJ databases">
        <title>Sequencing and comparative analysis of myxobacterial genomes.</title>
        <authorList>
            <person name="Rupp O."/>
            <person name="Goesmann A."/>
            <person name="Sogaard-Andersen L."/>
        </authorList>
    </citation>
    <scope>NUCLEOTIDE SEQUENCE [LARGE SCALE GENOMIC DNA]</scope>
    <source>
        <strain evidence="1 2">DSM 52655</strain>
    </source>
</reference>
<evidence type="ECO:0000313" key="2">
    <source>
        <dbReference type="Proteomes" id="UP000217257"/>
    </source>
</evidence>
<evidence type="ECO:0000313" key="1">
    <source>
        <dbReference type="EMBL" id="ATB35831.1"/>
    </source>
</evidence>
<dbReference type="EMBL" id="CP022098">
    <property type="protein sequence ID" value="ATB35831.1"/>
    <property type="molecule type" value="Genomic_DNA"/>
</dbReference>